<dbReference type="AlphaFoldDB" id="A0A4Q0NRQ4"/>
<feature type="transmembrane region" description="Helical" evidence="1">
    <location>
        <begin position="43"/>
        <end position="64"/>
    </location>
</feature>
<gene>
    <name evidence="2" type="ORF">DSM02_3890</name>
</gene>
<evidence type="ECO:0000256" key="1">
    <source>
        <dbReference type="SAM" id="Phobius"/>
    </source>
</evidence>
<feature type="transmembrane region" description="Helical" evidence="1">
    <location>
        <begin position="7"/>
        <end position="28"/>
    </location>
</feature>
<proteinExistence type="predicted"/>
<keyword evidence="1" id="KW-0812">Transmembrane</keyword>
<feature type="transmembrane region" description="Helical" evidence="1">
    <location>
        <begin position="129"/>
        <end position="149"/>
    </location>
</feature>
<protein>
    <recommendedName>
        <fullName evidence="4">UbiA prenyltransferase family protein</fullName>
    </recommendedName>
</protein>
<dbReference type="EMBL" id="QOVK01000030">
    <property type="protein sequence ID" value="RXG12513.1"/>
    <property type="molecule type" value="Genomic_DNA"/>
</dbReference>
<sequence>MKGLKSIFDFYINSSIHVALSVVCLSFISQEELNLLHEQTFDWFIFFGTITGYNFVKYAALAGLHHRNLTERLKSIQVFSVFCFIAMIYFGIQFEFQFWIFCVPLALLTLLYALPFLPHKKNLRMVPSLKIFIIAAVWAGVSVYLPVVYDFTDWSTDATLLTAQRFLLVLSLIIPFEIRDFNYDASSLGTLPQKLGIKKTKLFGLLMVTGCVILEIFRESWFSSASILHFIMLALTAFAILKAKTVQPSYYSSFFVEGIPILWFLLSFVFSEFAF</sequence>
<evidence type="ECO:0008006" key="4">
    <source>
        <dbReference type="Google" id="ProtNLM"/>
    </source>
</evidence>
<dbReference type="RefSeq" id="WP_128767081.1">
    <property type="nucleotide sequence ID" value="NZ_JBHUOO010000023.1"/>
</dbReference>
<organism evidence="2 3">
    <name type="scientific">Leeuwenhoekiella polynyae</name>
    <dbReference type="NCBI Taxonomy" id="1550906"/>
    <lineage>
        <taxon>Bacteria</taxon>
        <taxon>Pseudomonadati</taxon>
        <taxon>Bacteroidota</taxon>
        <taxon>Flavobacteriia</taxon>
        <taxon>Flavobacteriales</taxon>
        <taxon>Flavobacteriaceae</taxon>
        <taxon>Leeuwenhoekiella</taxon>
    </lineage>
</organism>
<keyword evidence="3" id="KW-1185">Reference proteome</keyword>
<comment type="caution">
    <text evidence="2">The sequence shown here is derived from an EMBL/GenBank/DDBJ whole genome shotgun (WGS) entry which is preliminary data.</text>
</comment>
<feature type="transmembrane region" description="Helical" evidence="1">
    <location>
        <begin position="250"/>
        <end position="270"/>
    </location>
</feature>
<name>A0A4Q0NRQ4_9FLAO</name>
<reference evidence="2 3" key="1">
    <citation type="submission" date="2018-07" db="EMBL/GenBank/DDBJ databases">
        <title>Leeuwenhoekiella genomics.</title>
        <authorList>
            <person name="Tahon G."/>
            <person name="Willems A."/>
        </authorList>
    </citation>
    <scope>NUCLEOTIDE SEQUENCE [LARGE SCALE GENOMIC DNA]</scope>
    <source>
        <strain evidence="2 3">LMG 29608</strain>
    </source>
</reference>
<dbReference type="Proteomes" id="UP000289859">
    <property type="component" value="Unassembled WGS sequence"/>
</dbReference>
<keyword evidence="1" id="KW-1133">Transmembrane helix</keyword>
<feature type="transmembrane region" description="Helical" evidence="1">
    <location>
        <begin position="98"/>
        <end position="117"/>
    </location>
</feature>
<feature type="transmembrane region" description="Helical" evidence="1">
    <location>
        <begin position="223"/>
        <end position="241"/>
    </location>
</feature>
<evidence type="ECO:0000313" key="3">
    <source>
        <dbReference type="Proteomes" id="UP000289859"/>
    </source>
</evidence>
<accession>A0A4Q0NRQ4</accession>
<feature type="transmembrane region" description="Helical" evidence="1">
    <location>
        <begin position="76"/>
        <end position="92"/>
    </location>
</feature>
<evidence type="ECO:0000313" key="2">
    <source>
        <dbReference type="EMBL" id="RXG12513.1"/>
    </source>
</evidence>
<dbReference type="OrthoDB" id="1467772at2"/>
<keyword evidence="1" id="KW-0472">Membrane</keyword>